<dbReference type="GO" id="GO:0065003">
    <property type="term" value="P:protein-containing complex assembly"/>
    <property type="evidence" value="ECO:0007669"/>
    <property type="project" value="InterPro"/>
</dbReference>
<protein>
    <submittedName>
        <fullName evidence="2">Uncharacterized protein</fullName>
    </submittedName>
</protein>
<dbReference type="GO" id="GO:0005739">
    <property type="term" value="C:mitochondrion"/>
    <property type="evidence" value="ECO:0007669"/>
    <property type="project" value="InterPro"/>
</dbReference>
<sequence length="145" mass="16001">MAFRSPTLRHALRQPLSNPRFLQRRWAQVQDIRFLATHGTQERILAKYKEKLESKARQEGVKDISELKERHKEKIEELRKQAIVPGATGPLTPPPSPQSSSSPSSSSPSPSTSPDAQPKSPGHHHHPSNSPILPSQPSTPPPPPA</sequence>
<organism evidence="2 3">
    <name type="scientific">Neocucurbitaria cava</name>
    <dbReference type="NCBI Taxonomy" id="798079"/>
    <lineage>
        <taxon>Eukaryota</taxon>
        <taxon>Fungi</taxon>
        <taxon>Dikarya</taxon>
        <taxon>Ascomycota</taxon>
        <taxon>Pezizomycotina</taxon>
        <taxon>Dothideomycetes</taxon>
        <taxon>Pleosporomycetidae</taxon>
        <taxon>Pleosporales</taxon>
        <taxon>Pleosporineae</taxon>
        <taxon>Cucurbitariaceae</taxon>
        <taxon>Neocucurbitaria</taxon>
    </lineage>
</organism>
<dbReference type="Pfam" id="PF06644">
    <property type="entry name" value="ATP11"/>
    <property type="match status" value="1"/>
</dbReference>
<comment type="caution">
    <text evidence="2">The sequence shown here is derived from an EMBL/GenBank/DDBJ whole genome shotgun (WGS) entry which is preliminary data.</text>
</comment>
<evidence type="ECO:0000313" key="3">
    <source>
        <dbReference type="Proteomes" id="UP001140560"/>
    </source>
</evidence>
<gene>
    <name evidence="2" type="ORF">N0V83_005291</name>
</gene>
<name>A0A9W9CMV1_9PLEO</name>
<dbReference type="EMBL" id="JAPEUY010000008">
    <property type="protein sequence ID" value="KAJ4370769.1"/>
    <property type="molecule type" value="Genomic_DNA"/>
</dbReference>
<accession>A0A9W9CMV1</accession>
<dbReference type="AlphaFoldDB" id="A0A9W9CMV1"/>
<dbReference type="Proteomes" id="UP001140560">
    <property type="component" value="Unassembled WGS sequence"/>
</dbReference>
<reference evidence="2" key="1">
    <citation type="submission" date="2022-10" db="EMBL/GenBank/DDBJ databases">
        <title>Tapping the CABI collections for fungal endophytes: first genome assemblies for Collariella, Neodidymelliopsis, Ascochyta clinopodiicola, Didymella pomorum, Didymosphaeria variabile, Neocosmospora piperis and Neocucurbitaria cava.</title>
        <authorList>
            <person name="Hill R."/>
        </authorList>
    </citation>
    <scope>NUCLEOTIDE SEQUENCE</scope>
    <source>
        <strain evidence="2">IMI 356814</strain>
    </source>
</reference>
<evidence type="ECO:0000313" key="2">
    <source>
        <dbReference type="EMBL" id="KAJ4370769.1"/>
    </source>
</evidence>
<feature type="compositionally biased region" description="Basic and acidic residues" evidence="1">
    <location>
        <begin position="53"/>
        <end position="80"/>
    </location>
</feature>
<dbReference type="InterPro" id="IPR010591">
    <property type="entry name" value="ATP11"/>
</dbReference>
<keyword evidence="3" id="KW-1185">Reference proteome</keyword>
<feature type="compositionally biased region" description="Low complexity" evidence="1">
    <location>
        <begin position="98"/>
        <end position="120"/>
    </location>
</feature>
<proteinExistence type="predicted"/>
<evidence type="ECO:0000256" key="1">
    <source>
        <dbReference type="SAM" id="MobiDB-lite"/>
    </source>
</evidence>
<dbReference type="OrthoDB" id="16535at2759"/>
<feature type="region of interest" description="Disordered" evidence="1">
    <location>
        <begin position="53"/>
        <end position="145"/>
    </location>
</feature>